<organism evidence="2 3">
    <name type="scientific">Betta splendens</name>
    <name type="common">Siamese fighting fish</name>
    <dbReference type="NCBI Taxonomy" id="158456"/>
    <lineage>
        <taxon>Eukaryota</taxon>
        <taxon>Metazoa</taxon>
        <taxon>Chordata</taxon>
        <taxon>Craniata</taxon>
        <taxon>Vertebrata</taxon>
        <taxon>Euteleostomi</taxon>
        <taxon>Actinopterygii</taxon>
        <taxon>Neopterygii</taxon>
        <taxon>Teleostei</taxon>
        <taxon>Neoteleostei</taxon>
        <taxon>Acanthomorphata</taxon>
        <taxon>Anabantaria</taxon>
        <taxon>Anabantiformes</taxon>
        <taxon>Anabantoidei</taxon>
        <taxon>Osphronemidae</taxon>
        <taxon>Betta</taxon>
    </lineage>
</organism>
<dbReference type="GO" id="GO:0051015">
    <property type="term" value="F:actin filament binding"/>
    <property type="evidence" value="ECO:0007669"/>
    <property type="project" value="InterPro"/>
</dbReference>
<dbReference type="GO" id="GO:0008360">
    <property type="term" value="P:regulation of cell shape"/>
    <property type="evidence" value="ECO:0007669"/>
    <property type="project" value="InterPro"/>
</dbReference>
<dbReference type="InterPro" id="IPR045346">
    <property type="entry name" value="Ermin"/>
</dbReference>
<dbReference type="InParanoid" id="A0A6P7LG23"/>
<keyword evidence="2" id="KW-1185">Reference proteome</keyword>
<dbReference type="Pfam" id="PF20491">
    <property type="entry name" value="Ermin"/>
    <property type="match status" value="1"/>
</dbReference>
<evidence type="ECO:0000313" key="3">
    <source>
        <dbReference type="RefSeq" id="XP_028993190.1"/>
    </source>
</evidence>
<reference evidence="3" key="1">
    <citation type="submission" date="2025-08" db="UniProtKB">
        <authorList>
            <consortium name="RefSeq"/>
        </authorList>
    </citation>
    <scope>IDENTIFICATION</scope>
</reference>
<evidence type="ECO:0000256" key="1">
    <source>
        <dbReference type="SAM" id="MobiDB-lite"/>
    </source>
</evidence>
<proteinExistence type="predicted"/>
<sequence>MEWRKPSPASLMSLRMAAAEEHALSSRLADVTPGALQTLDQLEEADAWVMEEGDDSVFYSDEDQSNQGGNSSTFCELGAKKSGRPVNSVAHNELMLQRKGIQDPGAEAFLDKRNVEMQNEASLQFALTEHALQTAKTATVYVSESGSRNPDVQQQSKLHISSDAGRILITTQEEENLQHQMPLAELQTSGHWHLKQEQEAMQDYSSHGPTGPLHDRHTLPKASGQSPGDRSSFDHLSSSRYSTVSYRRIRRGNTRQKIKDFEYMLVNMQDGPDALFRK</sequence>
<feature type="region of interest" description="Disordered" evidence="1">
    <location>
        <begin position="199"/>
        <end position="237"/>
    </location>
</feature>
<dbReference type="RefSeq" id="XP_028993190.1">
    <property type="nucleotide sequence ID" value="XM_029137357.2"/>
</dbReference>
<gene>
    <name evidence="3" type="primary">LOC114847520</name>
</gene>
<accession>A0A6P7LG23</accession>
<protein>
    <submittedName>
        <fullName evidence="3">Uncharacterized protein LOC114847520</fullName>
    </submittedName>
</protein>
<dbReference type="Proteomes" id="UP000515150">
    <property type="component" value="Chromosome 21"/>
</dbReference>
<dbReference type="GO" id="GO:0007015">
    <property type="term" value="P:actin filament organization"/>
    <property type="evidence" value="ECO:0007669"/>
    <property type="project" value="InterPro"/>
</dbReference>
<evidence type="ECO:0000313" key="2">
    <source>
        <dbReference type="Proteomes" id="UP000515150"/>
    </source>
</evidence>
<name>A0A6P7LG23_BETSP</name>
<dbReference type="GeneID" id="114847520"/>
<dbReference type="OrthoDB" id="9947518at2759"/>
<dbReference type="KEGG" id="bspl:114847520"/>
<dbReference type="AlphaFoldDB" id="A0A6P7LG23"/>